<dbReference type="InterPro" id="IPR024775">
    <property type="entry name" value="DinB-like"/>
</dbReference>
<feature type="domain" description="DinB-like" evidence="2">
    <location>
        <begin position="23"/>
        <end position="139"/>
    </location>
</feature>
<reference evidence="3" key="1">
    <citation type="submission" date="2022-03" db="EMBL/GenBank/DDBJ databases">
        <title>Complete genome sequence of Caldinitratiruptor microaerophilus.</title>
        <authorList>
            <person name="Mukaiyama R."/>
            <person name="Nishiyama T."/>
            <person name="Ueda K."/>
        </authorList>
    </citation>
    <scope>NUCLEOTIDE SEQUENCE</scope>
    <source>
        <strain evidence="3">JCM 16183</strain>
    </source>
</reference>
<organism evidence="3 4">
    <name type="scientific">Caldinitratiruptor microaerophilus</name>
    <dbReference type="NCBI Taxonomy" id="671077"/>
    <lineage>
        <taxon>Bacteria</taxon>
        <taxon>Bacillati</taxon>
        <taxon>Bacillota</taxon>
        <taxon>Clostridia</taxon>
        <taxon>Eubacteriales</taxon>
        <taxon>Symbiobacteriaceae</taxon>
        <taxon>Caldinitratiruptor</taxon>
    </lineage>
</organism>
<dbReference type="EMBL" id="AP025628">
    <property type="protein sequence ID" value="BDG61301.1"/>
    <property type="molecule type" value="Genomic_DNA"/>
</dbReference>
<sequence length="158" mass="17723">MQSRTLRNALAGRGAHVQPARVFEGLDWRLVGLRPGGSPHSIWQILGHMIFWQDFSLAQLRGEDPPVPEHAEESWPKEEAPRDEAEWRRAVERFIAGLDEAMRLAKGDLTAEIHARPGRTRAESLQMIAAHNSYHAGQVVLLRRMLGAWPPPGGGDTW</sequence>
<evidence type="ECO:0000313" key="4">
    <source>
        <dbReference type="Proteomes" id="UP001163687"/>
    </source>
</evidence>
<dbReference type="Gene3D" id="1.20.120.450">
    <property type="entry name" value="dinb family like domain"/>
    <property type="match status" value="1"/>
</dbReference>
<dbReference type="SUPFAM" id="SSF109854">
    <property type="entry name" value="DinB/YfiT-like putative metalloenzymes"/>
    <property type="match status" value="1"/>
</dbReference>
<dbReference type="KEGG" id="cmic:caldi_23910"/>
<evidence type="ECO:0000256" key="1">
    <source>
        <dbReference type="SAM" id="MobiDB-lite"/>
    </source>
</evidence>
<keyword evidence="4" id="KW-1185">Reference proteome</keyword>
<dbReference type="InterPro" id="IPR034660">
    <property type="entry name" value="DinB/YfiT-like"/>
</dbReference>
<feature type="region of interest" description="Disordered" evidence="1">
    <location>
        <begin position="62"/>
        <end position="84"/>
    </location>
</feature>
<accession>A0AA35CPE5</accession>
<proteinExistence type="predicted"/>
<name>A0AA35CPE5_9FIRM</name>
<gene>
    <name evidence="3" type="ORF">caldi_23910</name>
</gene>
<dbReference type="Pfam" id="PF12867">
    <property type="entry name" value="DinB_2"/>
    <property type="match status" value="1"/>
</dbReference>
<evidence type="ECO:0000313" key="3">
    <source>
        <dbReference type="EMBL" id="BDG61301.1"/>
    </source>
</evidence>
<protein>
    <recommendedName>
        <fullName evidence="2">DinB-like domain-containing protein</fullName>
    </recommendedName>
</protein>
<dbReference type="AlphaFoldDB" id="A0AA35CPE5"/>
<evidence type="ECO:0000259" key="2">
    <source>
        <dbReference type="Pfam" id="PF12867"/>
    </source>
</evidence>
<dbReference type="Proteomes" id="UP001163687">
    <property type="component" value="Chromosome"/>
</dbReference>